<dbReference type="GeneID" id="54327258"/>
<evidence type="ECO:0000256" key="1">
    <source>
        <dbReference type="SAM" id="MobiDB-lite"/>
    </source>
</evidence>
<organism evidence="2 3">
    <name type="scientific">Aspergillus tanneri</name>
    <dbReference type="NCBI Taxonomy" id="1220188"/>
    <lineage>
        <taxon>Eukaryota</taxon>
        <taxon>Fungi</taxon>
        <taxon>Dikarya</taxon>
        <taxon>Ascomycota</taxon>
        <taxon>Pezizomycotina</taxon>
        <taxon>Eurotiomycetes</taxon>
        <taxon>Eurotiomycetidae</taxon>
        <taxon>Eurotiales</taxon>
        <taxon>Aspergillaceae</taxon>
        <taxon>Aspergillus</taxon>
        <taxon>Aspergillus subgen. Circumdati</taxon>
    </lineage>
</organism>
<protein>
    <submittedName>
        <fullName evidence="2">Uncharacterized protein</fullName>
    </submittedName>
</protein>
<reference evidence="2 3" key="1">
    <citation type="submission" date="2019-08" db="EMBL/GenBank/DDBJ databases">
        <title>The genome sequence of a newly discovered highly antifungal drug resistant Aspergillus species, Aspergillus tanneri NIH 1004.</title>
        <authorList>
            <person name="Mounaud S."/>
            <person name="Singh I."/>
            <person name="Joardar V."/>
            <person name="Pakala S."/>
            <person name="Pakala S."/>
            <person name="Venepally P."/>
            <person name="Chung J.K."/>
            <person name="Losada L."/>
            <person name="Nierman W.C."/>
        </authorList>
    </citation>
    <scope>NUCLEOTIDE SEQUENCE [LARGE SCALE GENOMIC DNA]</scope>
    <source>
        <strain evidence="2 3">NIH1004</strain>
    </source>
</reference>
<name>A0A5M9MNP4_9EURO</name>
<evidence type="ECO:0000313" key="2">
    <source>
        <dbReference type="EMBL" id="KAA8648671.1"/>
    </source>
</evidence>
<dbReference type="EMBL" id="QUQM01000003">
    <property type="protein sequence ID" value="KAA8648671.1"/>
    <property type="molecule type" value="Genomic_DNA"/>
</dbReference>
<proteinExistence type="predicted"/>
<gene>
    <name evidence="2" type="ORF">ATNIH1004_004556</name>
</gene>
<evidence type="ECO:0000313" key="3">
    <source>
        <dbReference type="Proteomes" id="UP000324241"/>
    </source>
</evidence>
<accession>A0A5M9MNP4</accession>
<dbReference type="Proteomes" id="UP000324241">
    <property type="component" value="Unassembled WGS sequence"/>
</dbReference>
<comment type="caution">
    <text evidence="2">The sequence shown here is derived from an EMBL/GenBank/DDBJ whole genome shotgun (WGS) entry which is preliminary data.</text>
</comment>
<dbReference type="RefSeq" id="XP_033428032.1">
    <property type="nucleotide sequence ID" value="XM_033569226.1"/>
</dbReference>
<feature type="region of interest" description="Disordered" evidence="1">
    <location>
        <begin position="152"/>
        <end position="190"/>
    </location>
</feature>
<dbReference type="AlphaFoldDB" id="A0A5M9MNP4"/>
<sequence>MQGSKHTPRKPQGYRGTAIFEHIDVRLVIASDQVRESQAMLSDIIVDISSLKESWHRKRTKFPYRSMRRIKAVQYPLLSDFLAKAAGNMSNILLAKSKAKLWWCITPINAIERGRKRRAVVTLKRPDSGCIEELLDQLNWTNEHVNRALENQLGTSSRMHSGDEEAHQPVMRERRSRRGRKAGGNTQRLDGNGVCVVQGDSILENRPMYLYSCIIRHALPSVLLHRPRRASSFLPRTHPS</sequence>
<feature type="compositionally biased region" description="Basic and acidic residues" evidence="1">
    <location>
        <begin position="160"/>
        <end position="173"/>
    </location>
</feature>